<dbReference type="PROSITE" id="PS50966">
    <property type="entry name" value="ZF_SWIM"/>
    <property type="match status" value="1"/>
</dbReference>
<evidence type="ECO:0000313" key="7">
    <source>
        <dbReference type="Proteomes" id="UP000836841"/>
    </source>
</evidence>
<evidence type="ECO:0000259" key="5">
    <source>
        <dbReference type="PROSITE" id="PS50966"/>
    </source>
</evidence>
<dbReference type="Proteomes" id="UP000836841">
    <property type="component" value="Chromosome 7"/>
</dbReference>
<protein>
    <recommendedName>
        <fullName evidence="5">SWIM-type domain-containing protein</fullName>
    </recommendedName>
</protein>
<keyword evidence="7" id="KW-1185">Reference proteome</keyword>
<proteinExistence type="predicted"/>
<evidence type="ECO:0000313" key="6">
    <source>
        <dbReference type="EMBL" id="CAH2080034.1"/>
    </source>
</evidence>
<gene>
    <name evidence="6" type="ORF">TAV2_LOCUS24074</name>
</gene>
<dbReference type="EMBL" id="OU466863">
    <property type="protein sequence ID" value="CAH2080034.1"/>
    <property type="molecule type" value="Genomic_DNA"/>
</dbReference>
<evidence type="ECO:0000256" key="3">
    <source>
        <dbReference type="ARBA" id="ARBA00022833"/>
    </source>
</evidence>
<dbReference type="Pfam" id="PF04434">
    <property type="entry name" value="SWIM"/>
    <property type="match status" value="1"/>
</dbReference>
<reference evidence="6 7" key="1">
    <citation type="submission" date="2022-03" db="EMBL/GenBank/DDBJ databases">
        <authorList>
            <person name="Nunn A."/>
            <person name="Chopra R."/>
            <person name="Nunn A."/>
            <person name="Contreras Garrido A."/>
        </authorList>
    </citation>
    <scope>NUCLEOTIDE SEQUENCE [LARGE SCALE GENOMIC DNA]</scope>
</reference>
<sequence length="110" mass="12553">MSKLLNNVINDGRFKQLVGLLEDIIKHVMISNEGKIRIIDGYKREVNPHVKKKKVKDCTPICGGRGWYEIDHGRDKYSVNVRNEISCPCRRYEVSGIPCSHMISALLAKN</sequence>
<keyword evidence="3" id="KW-0862">Zinc</keyword>
<dbReference type="AlphaFoldDB" id="A0AAU9T9P3"/>
<keyword evidence="1" id="KW-0479">Metal-binding</keyword>
<organism evidence="6 7">
    <name type="scientific">Thlaspi arvense</name>
    <name type="common">Field penny-cress</name>
    <dbReference type="NCBI Taxonomy" id="13288"/>
    <lineage>
        <taxon>Eukaryota</taxon>
        <taxon>Viridiplantae</taxon>
        <taxon>Streptophyta</taxon>
        <taxon>Embryophyta</taxon>
        <taxon>Tracheophyta</taxon>
        <taxon>Spermatophyta</taxon>
        <taxon>Magnoliopsida</taxon>
        <taxon>eudicotyledons</taxon>
        <taxon>Gunneridae</taxon>
        <taxon>Pentapetalae</taxon>
        <taxon>rosids</taxon>
        <taxon>malvids</taxon>
        <taxon>Brassicales</taxon>
        <taxon>Brassicaceae</taxon>
        <taxon>Thlaspideae</taxon>
        <taxon>Thlaspi</taxon>
    </lineage>
</organism>
<evidence type="ECO:0000256" key="4">
    <source>
        <dbReference type="PROSITE-ProRule" id="PRU00325"/>
    </source>
</evidence>
<name>A0AAU9T9P3_THLAR</name>
<dbReference type="SMART" id="SM00575">
    <property type="entry name" value="ZnF_PMZ"/>
    <property type="match status" value="1"/>
</dbReference>
<keyword evidence="2 4" id="KW-0863">Zinc-finger</keyword>
<dbReference type="GO" id="GO:0008270">
    <property type="term" value="F:zinc ion binding"/>
    <property type="evidence" value="ECO:0007669"/>
    <property type="project" value="UniProtKB-KW"/>
</dbReference>
<feature type="domain" description="SWIM-type" evidence="5">
    <location>
        <begin position="77"/>
        <end position="110"/>
    </location>
</feature>
<dbReference type="InterPro" id="IPR007527">
    <property type="entry name" value="Znf_SWIM"/>
</dbReference>
<evidence type="ECO:0000256" key="2">
    <source>
        <dbReference type="ARBA" id="ARBA00022771"/>
    </source>
</evidence>
<evidence type="ECO:0000256" key="1">
    <source>
        <dbReference type="ARBA" id="ARBA00022723"/>
    </source>
</evidence>
<dbReference type="InterPro" id="IPR006564">
    <property type="entry name" value="Znf_PMZ"/>
</dbReference>
<accession>A0AAU9T9P3</accession>
<feature type="non-terminal residue" evidence="6">
    <location>
        <position position="1"/>
    </location>
</feature>